<keyword evidence="2" id="KW-1133">Transmembrane helix</keyword>
<gene>
    <name evidence="3" type="ORF">SMD44_08089</name>
</gene>
<dbReference type="EMBL" id="CP021748">
    <property type="protein sequence ID" value="ARX88602.1"/>
    <property type="molecule type" value="Genomic_DNA"/>
</dbReference>
<dbReference type="AlphaFoldDB" id="A0A1Z1WQK9"/>
<evidence type="ECO:0008006" key="5">
    <source>
        <dbReference type="Google" id="ProtNLM"/>
    </source>
</evidence>
<keyword evidence="2" id="KW-0812">Transmembrane</keyword>
<dbReference type="RefSeq" id="WP_161990271.1">
    <property type="nucleotide sequence ID" value="NZ_CP021748.1"/>
</dbReference>
<organism evidence="3 4">
    <name type="scientific">Streptomyces alboflavus</name>
    <dbReference type="NCBI Taxonomy" id="67267"/>
    <lineage>
        <taxon>Bacteria</taxon>
        <taxon>Bacillati</taxon>
        <taxon>Actinomycetota</taxon>
        <taxon>Actinomycetes</taxon>
        <taxon>Kitasatosporales</taxon>
        <taxon>Streptomycetaceae</taxon>
        <taxon>Streptomyces</taxon>
    </lineage>
</organism>
<accession>A0A1Z1WQK9</accession>
<feature type="transmembrane region" description="Helical" evidence="2">
    <location>
        <begin position="15"/>
        <end position="36"/>
    </location>
</feature>
<name>A0A1Z1WQK9_9ACTN</name>
<keyword evidence="2" id="KW-0472">Membrane</keyword>
<reference evidence="3 4" key="1">
    <citation type="submission" date="2017-05" db="EMBL/GenBank/DDBJ databases">
        <title>Streptomyces alboflavus Genome sequencing and assembly.</title>
        <authorList>
            <person name="Wang Y."/>
            <person name="Du B."/>
            <person name="Ding Y."/>
            <person name="Liu H."/>
            <person name="Hou Q."/>
            <person name="Liu K."/>
            <person name="Wang C."/>
            <person name="Yao L."/>
        </authorList>
    </citation>
    <scope>NUCLEOTIDE SEQUENCE [LARGE SCALE GENOMIC DNA]</scope>
    <source>
        <strain evidence="3 4">MDJK44</strain>
    </source>
</reference>
<proteinExistence type="predicted"/>
<evidence type="ECO:0000256" key="1">
    <source>
        <dbReference type="SAM" id="Coils"/>
    </source>
</evidence>
<protein>
    <recommendedName>
        <fullName evidence="5">YwqI/YxiC family protein</fullName>
    </recommendedName>
</protein>
<evidence type="ECO:0000313" key="4">
    <source>
        <dbReference type="Proteomes" id="UP000195880"/>
    </source>
</evidence>
<keyword evidence="1" id="KW-0175">Coiled coil</keyword>
<feature type="coiled-coil region" evidence="1">
    <location>
        <begin position="47"/>
        <end position="74"/>
    </location>
</feature>
<sequence length="104" mass="11738">MNGQGATLAAESDLVGAWVGGIGAGGFFLLLIVIVWQLAATWRARILTAREEQYKQLAAKYAQLLEDNVELHRRSTEEMRQTREELAQTRLAVTSMEKMMREIE</sequence>
<keyword evidence="4" id="KW-1185">Reference proteome</keyword>
<dbReference type="Proteomes" id="UP000195880">
    <property type="component" value="Chromosome"/>
</dbReference>
<dbReference type="KEGG" id="salf:SMD44_08089"/>
<evidence type="ECO:0000313" key="3">
    <source>
        <dbReference type="EMBL" id="ARX88602.1"/>
    </source>
</evidence>
<evidence type="ECO:0000256" key="2">
    <source>
        <dbReference type="SAM" id="Phobius"/>
    </source>
</evidence>